<dbReference type="Proteomes" id="UP000236291">
    <property type="component" value="Unassembled WGS sequence"/>
</dbReference>
<feature type="compositionally biased region" description="Acidic residues" evidence="6">
    <location>
        <begin position="1"/>
        <end position="17"/>
    </location>
</feature>
<dbReference type="AlphaFoldDB" id="A0A2K3LTE3"/>
<name>A0A2K3LTE3_TRIPR</name>
<evidence type="ECO:0000313" key="7">
    <source>
        <dbReference type="EMBL" id="PNX81806.1"/>
    </source>
</evidence>
<dbReference type="InterPro" id="IPR044567">
    <property type="entry name" value="CLSY/DRD1"/>
</dbReference>
<feature type="non-terminal residue" evidence="7">
    <location>
        <position position="1"/>
    </location>
</feature>
<dbReference type="GO" id="GO:0005524">
    <property type="term" value="F:ATP binding"/>
    <property type="evidence" value="ECO:0007669"/>
    <property type="project" value="UniProtKB-KW"/>
</dbReference>
<dbReference type="GO" id="GO:0080188">
    <property type="term" value="P:gene silencing by siRNA-directed DNA methylation"/>
    <property type="evidence" value="ECO:0007669"/>
    <property type="project" value="InterPro"/>
</dbReference>
<feature type="compositionally biased region" description="Acidic residues" evidence="6">
    <location>
        <begin position="36"/>
        <end position="46"/>
    </location>
</feature>
<dbReference type="GO" id="GO:0005634">
    <property type="term" value="C:nucleus"/>
    <property type="evidence" value="ECO:0007669"/>
    <property type="project" value="UniProtKB-SubCell"/>
</dbReference>
<sequence>SDDGNSNDVDNDEEEIREEEKENEISDSDGSSNDVIVDDDEEEEFREEEKKGLSEPNNVVEEDKEENLDPLWQECDKYLMEEEERLKEVKDKKIGICKRNNQKKKIKIRDEEKKGLRKPNNVVEEDREEIMEEKKDSDKQKMAENKLRKDYKGRFNIQNGDKKESKDNNGLNRRGKSAYFTSKDLSLVKLLAECYSDKQNTMKNDPILLDNDDGDDVNPQETRKPPVCVETPLIWSLKKVQKVELTEEEEEERRKNEELKPIWDEFETAEREMEAEYKIGNLGTNEATRENNGSPSSRCEHDIIYDEEIGDYCKSCAKIERTTIVLRYVAIQCKVLSNCG</sequence>
<feature type="region of interest" description="Disordered" evidence="6">
    <location>
        <begin position="1"/>
        <end position="70"/>
    </location>
</feature>
<organism evidence="7 8">
    <name type="scientific">Trifolium pratense</name>
    <name type="common">Red clover</name>
    <dbReference type="NCBI Taxonomy" id="57577"/>
    <lineage>
        <taxon>Eukaryota</taxon>
        <taxon>Viridiplantae</taxon>
        <taxon>Streptophyta</taxon>
        <taxon>Embryophyta</taxon>
        <taxon>Tracheophyta</taxon>
        <taxon>Spermatophyta</taxon>
        <taxon>Magnoliopsida</taxon>
        <taxon>eudicotyledons</taxon>
        <taxon>Gunneridae</taxon>
        <taxon>Pentapetalae</taxon>
        <taxon>rosids</taxon>
        <taxon>fabids</taxon>
        <taxon>Fabales</taxon>
        <taxon>Fabaceae</taxon>
        <taxon>Papilionoideae</taxon>
        <taxon>50 kb inversion clade</taxon>
        <taxon>NPAAA clade</taxon>
        <taxon>Hologalegina</taxon>
        <taxon>IRL clade</taxon>
        <taxon>Trifolieae</taxon>
        <taxon>Trifolium</taxon>
    </lineage>
</organism>
<dbReference type="ExpressionAtlas" id="A0A2K3LTE3">
    <property type="expression patterns" value="baseline"/>
</dbReference>
<dbReference type="GO" id="GO:0004386">
    <property type="term" value="F:helicase activity"/>
    <property type="evidence" value="ECO:0007669"/>
    <property type="project" value="UniProtKB-KW"/>
</dbReference>
<proteinExistence type="predicted"/>
<evidence type="ECO:0000313" key="8">
    <source>
        <dbReference type="Proteomes" id="UP000236291"/>
    </source>
</evidence>
<keyword evidence="3" id="KW-0378">Hydrolase</keyword>
<comment type="subcellular location">
    <subcellularLocation>
        <location evidence="1">Nucleus</location>
    </subcellularLocation>
</comment>
<feature type="compositionally biased region" description="Basic and acidic residues" evidence="6">
    <location>
        <begin position="132"/>
        <end position="153"/>
    </location>
</feature>
<evidence type="ECO:0000256" key="1">
    <source>
        <dbReference type="ARBA" id="ARBA00004123"/>
    </source>
</evidence>
<evidence type="ECO:0000256" key="5">
    <source>
        <dbReference type="ARBA" id="ARBA00023242"/>
    </source>
</evidence>
<reference evidence="7 8" key="2">
    <citation type="journal article" date="2017" name="Front. Plant Sci.">
        <title>Gene Classification and Mining of Molecular Markers Useful in Red Clover (Trifolium pratense) Breeding.</title>
        <authorList>
            <person name="Istvanek J."/>
            <person name="Dluhosova J."/>
            <person name="Dluhos P."/>
            <person name="Patkova L."/>
            <person name="Nedelnik J."/>
            <person name="Repkova J."/>
        </authorList>
    </citation>
    <scope>NUCLEOTIDE SEQUENCE [LARGE SCALE GENOMIC DNA]</scope>
    <source>
        <strain evidence="8">cv. Tatra</strain>
        <tissue evidence="7">Young leaves</tissue>
    </source>
</reference>
<keyword evidence="3" id="KW-0347">Helicase</keyword>
<evidence type="ECO:0000256" key="3">
    <source>
        <dbReference type="ARBA" id="ARBA00022806"/>
    </source>
</evidence>
<gene>
    <name evidence="7" type="ORF">L195_g037831</name>
</gene>
<dbReference type="EMBL" id="ASHM01040632">
    <property type="protein sequence ID" value="PNX81806.1"/>
    <property type="molecule type" value="Genomic_DNA"/>
</dbReference>
<evidence type="ECO:0000256" key="6">
    <source>
        <dbReference type="SAM" id="MobiDB-lite"/>
    </source>
</evidence>
<reference evidence="7 8" key="1">
    <citation type="journal article" date="2014" name="Am. J. Bot.">
        <title>Genome assembly and annotation for red clover (Trifolium pratense; Fabaceae).</title>
        <authorList>
            <person name="Istvanek J."/>
            <person name="Jaros M."/>
            <person name="Krenek A."/>
            <person name="Repkova J."/>
        </authorList>
    </citation>
    <scope>NUCLEOTIDE SEQUENCE [LARGE SCALE GENOMIC DNA]</scope>
    <source>
        <strain evidence="8">cv. Tatra</strain>
        <tissue evidence="7">Young leaves</tissue>
    </source>
</reference>
<keyword evidence="2" id="KW-0547">Nucleotide-binding</keyword>
<protein>
    <submittedName>
        <fullName evidence="7">SNF2 family amino-terminal protein</fullName>
    </submittedName>
</protein>
<evidence type="ECO:0000256" key="4">
    <source>
        <dbReference type="ARBA" id="ARBA00022840"/>
    </source>
</evidence>
<keyword evidence="5" id="KW-0539">Nucleus</keyword>
<dbReference type="PANTHER" id="PTHR45821">
    <property type="entry name" value="SNF2 DOMAIN-CONTAINING PROTEIN CLASSY 2-RELATED"/>
    <property type="match status" value="1"/>
</dbReference>
<keyword evidence="4" id="KW-0067">ATP-binding</keyword>
<feature type="region of interest" description="Disordered" evidence="6">
    <location>
        <begin position="109"/>
        <end position="176"/>
    </location>
</feature>
<comment type="caution">
    <text evidence="7">The sequence shown here is derived from an EMBL/GenBank/DDBJ whole genome shotgun (WGS) entry which is preliminary data.</text>
</comment>
<evidence type="ECO:0000256" key="2">
    <source>
        <dbReference type="ARBA" id="ARBA00022741"/>
    </source>
</evidence>
<dbReference type="PANTHER" id="PTHR45821:SF5">
    <property type="entry name" value="SNF2 DOMAIN-CONTAINING PROTEIN CLASSY 4"/>
    <property type="match status" value="1"/>
</dbReference>
<accession>A0A2K3LTE3</accession>